<protein>
    <submittedName>
        <fullName evidence="7">Transporter</fullName>
    </submittedName>
</protein>
<evidence type="ECO:0000256" key="1">
    <source>
        <dbReference type="ARBA" id="ARBA00004651"/>
    </source>
</evidence>
<feature type="transmembrane region" description="Helical" evidence="6">
    <location>
        <begin position="219"/>
        <end position="241"/>
    </location>
</feature>
<accession>A0A081KBW1</accession>
<keyword evidence="3 6" id="KW-0812">Transmembrane</keyword>
<dbReference type="AlphaFoldDB" id="A0A081KBW1"/>
<dbReference type="eggNOG" id="COG0531">
    <property type="taxonomic scope" value="Bacteria"/>
</dbReference>
<feature type="transmembrane region" description="Helical" evidence="6">
    <location>
        <begin position="12"/>
        <end position="30"/>
    </location>
</feature>
<evidence type="ECO:0000313" key="7">
    <source>
        <dbReference type="EMBL" id="KEI71637.1"/>
    </source>
</evidence>
<comment type="subcellular location">
    <subcellularLocation>
        <location evidence="1">Cell membrane</location>
        <topology evidence="1">Multi-pass membrane protein</topology>
    </subcellularLocation>
</comment>
<dbReference type="PIRSF" id="PIRSF006060">
    <property type="entry name" value="AA_transporter"/>
    <property type="match status" value="1"/>
</dbReference>
<evidence type="ECO:0000256" key="6">
    <source>
        <dbReference type="SAM" id="Phobius"/>
    </source>
</evidence>
<dbReference type="NCBIfam" id="NF008245">
    <property type="entry name" value="PRK11021.1"/>
    <property type="match status" value="1"/>
</dbReference>
<dbReference type="STRING" id="305900.GV64_13615"/>
<dbReference type="Proteomes" id="UP000027997">
    <property type="component" value="Unassembled WGS sequence"/>
</dbReference>
<organism evidence="7 8">
    <name type="scientific">Endozoicomonas elysicola</name>
    <dbReference type="NCBI Taxonomy" id="305900"/>
    <lineage>
        <taxon>Bacteria</taxon>
        <taxon>Pseudomonadati</taxon>
        <taxon>Pseudomonadota</taxon>
        <taxon>Gammaproteobacteria</taxon>
        <taxon>Oceanospirillales</taxon>
        <taxon>Endozoicomonadaceae</taxon>
        <taxon>Endozoicomonas</taxon>
    </lineage>
</organism>
<dbReference type="Gene3D" id="1.20.1740.10">
    <property type="entry name" value="Amino acid/polyamine transporter I"/>
    <property type="match status" value="1"/>
</dbReference>
<evidence type="ECO:0000313" key="8">
    <source>
        <dbReference type="Proteomes" id="UP000027997"/>
    </source>
</evidence>
<feature type="transmembrane region" description="Helical" evidence="6">
    <location>
        <begin position="42"/>
        <end position="62"/>
    </location>
</feature>
<sequence>MHNKTSGIGRWQGAGLLATTLLGTSVFILPQLTIELAGYGALWAWGLLTLTIIPVALVFASLASRFPHAAGPAYFVEKAFGSIAGKTIGIIFMFAVPLGATAAIIMTYQFIDALFIVPDSMALLVQLGFLLLLYALNFRGIHIAASLQLGLTFSIVAVLLLMLFSWGTVDVPVKPVKSVIDSSALWKAAGIAFWSFIGIEAMAHLAGDFKNPEKDLKPAIMIGVTIVGCIYLACAWLILAIPTDTPLAMTGVFDVLLGGMGTQVIGILGIAGGIAAVNVYTASLTRLIWSFSNESILPTWFSRQNRHGVSERALVTLLSIMAAVLITTHYTDQNLEDLVSWVNGVFVIIYFASMIASFKLLPGKYHWLTILGCLFCLMLAAGLGWKMGYAIGLLIIAAPFLWFQQQKKLKPGYSPL</sequence>
<gene>
    <name evidence="7" type="ORF">GV64_13615</name>
</gene>
<keyword evidence="5 6" id="KW-0472">Membrane</keyword>
<dbReference type="InterPro" id="IPR002293">
    <property type="entry name" value="AA/rel_permease1"/>
</dbReference>
<evidence type="ECO:0000256" key="4">
    <source>
        <dbReference type="ARBA" id="ARBA00022989"/>
    </source>
</evidence>
<reference evidence="7 8" key="1">
    <citation type="submission" date="2014-06" db="EMBL/GenBank/DDBJ databases">
        <title>Whole Genome Sequences of Three Symbiotic Endozoicomonas Bacteria.</title>
        <authorList>
            <person name="Neave M.J."/>
            <person name="Apprill A."/>
            <person name="Voolstra C.R."/>
        </authorList>
    </citation>
    <scope>NUCLEOTIDE SEQUENCE [LARGE SCALE GENOMIC DNA]</scope>
    <source>
        <strain evidence="7 8">DSM 22380</strain>
    </source>
</reference>
<dbReference type="GO" id="GO:0005886">
    <property type="term" value="C:plasma membrane"/>
    <property type="evidence" value="ECO:0007669"/>
    <property type="project" value="UniProtKB-SubCell"/>
</dbReference>
<dbReference type="PANTHER" id="PTHR42770:SF13">
    <property type="entry name" value="L-METHIONINE_BRANCHED-CHAIN AMINO ACID EXPORTER YJEH"/>
    <property type="match status" value="1"/>
</dbReference>
<dbReference type="EMBL" id="JOJP01000001">
    <property type="protein sequence ID" value="KEI71637.1"/>
    <property type="molecule type" value="Genomic_DNA"/>
</dbReference>
<dbReference type="PANTHER" id="PTHR42770">
    <property type="entry name" value="AMINO ACID TRANSPORTER-RELATED"/>
    <property type="match status" value="1"/>
</dbReference>
<feature type="transmembrane region" description="Helical" evidence="6">
    <location>
        <begin position="338"/>
        <end position="358"/>
    </location>
</feature>
<evidence type="ECO:0000256" key="3">
    <source>
        <dbReference type="ARBA" id="ARBA00022692"/>
    </source>
</evidence>
<dbReference type="Pfam" id="PF13520">
    <property type="entry name" value="AA_permease_2"/>
    <property type="match status" value="1"/>
</dbReference>
<feature type="transmembrane region" description="Helical" evidence="6">
    <location>
        <begin position="261"/>
        <end position="280"/>
    </location>
</feature>
<comment type="caution">
    <text evidence="7">The sequence shown here is derived from an EMBL/GenBank/DDBJ whole genome shotgun (WGS) entry which is preliminary data.</text>
</comment>
<name>A0A081KBW1_9GAMM</name>
<feature type="transmembrane region" description="Helical" evidence="6">
    <location>
        <begin position="313"/>
        <end position="332"/>
    </location>
</feature>
<keyword evidence="8" id="KW-1185">Reference proteome</keyword>
<keyword evidence="2" id="KW-1003">Cell membrane</keyword>
<evidence type="ECO:0000256" key="2">
    <source>
        <dbReference type="ARBA" id="ARBA00022475"/>
    </source>
</evidence>
<proteinExistence type="predicted"/>
<feature type="transmembrane region" description="Helical" evidence="6">
    <location>
        <begin position="143"/>
        <end position="164"/>
    </location>
</feature>
<evidence type="ECO:0000256" key="5">
    <source>
        <dbReference type="ARBA" id="ARBA00023136"/>
    </source>
</evidence>
<dbReference type="GO" id="GO:0022857">
    <property type="term" value="F:transmembrane transporter activity"/>
    <property type="evidence" value="ECO:0007669"/>
    <property type="project" value="InterPro"/>
</dbReference>
<feature type="transmembrane region" description="Helical" evidence="6">
    <location>
        <begin position="114"/>
        <end position="136"/>
    </location>
</feature>
<dbReference type="RefSeq" id="WP_020583328.1">
    <property type="nucleotide sequence ID" value="NZ_JOJP01000001.1"/>
</dbReference>
<feature type="transmembrane region" description="Helical" evidence="6">
    <location>
        <begin position="184"/>
        <end position="207"/>
    </location>
</feature>
<feature type="transmembrane region" description="Helical" evidence="6">
    <location>
        <begin position="387"/>
        <end position="403"/>
    </location>
</feature>
<feature type="transmembrane region" description="Helical" evidence="6">
    <location>
        <begin position="83"/>
        <end position="108"/>
    </location>
</feature>
<keyword evidence="4 6" id="KW-1133">Transmembrane helix</keyword>
<dbReference type="InterPro" id="IPR050367">
    <property type="entry name" value="APC_superfamily"/>
</dbReference>